<accession>A0A139H885</accession>
<evidence type="ECO:0000313" key="3">
    <source>
        <dbReference type="EMBL" id="KXS98683.1"/>
    </source>
</evidence>
<dbReference type="InterPro" id="IPR037847">
    <property type="entry name" value="GRAMDC4"/>
</dbReference>
<dbReference type="PANTHER" id="PTHR37402:SF1">
    <property type="entry name" value="GRAM DOMAIN-CONTAINING PROTEIN 4"/>
    <property type="match status" value="1"/>
</dbReference>
<proteinExistence type="predicted"/>
<keyword evidence="2" id="KW-1133">Transmembrane helix</keyword>
<feature type="region of interest" description="Disordered" evidence="1">
    <location>
        <begin position="130"/>
        <end position="246"/>
    </location>
</feature>
<comment type="caution">
    <text evidence="3">The sequence shown here is derived from an EMBL/GenBank/DDBJ whole genome shotgun (WGS) entry which is preliminary data.</text>
</comment>
<dbReference type="GO" id="GO:0006915">
    <property type="term" value="P:apoptotic process"/>
    <property type="evidence" value="ECO:0007669"/>
    <property type="project" value="InterPro"/>
</dbReference>
<feature type="transmembrane region" description="Helical" evidence="2">
    <location>
        <begin position="939"/>
        <end position="958"/>
    </location>
</feature>
<evidence type="ECO:0000256" key="2">
    <source>
        <dbReference type="SAM" id="Phobius"/>
    </source>
</evidence>
<dbReference type="PANTHER" id="PTHR37402">
    <property type="entry name" value="GRAM DOMAIN-CONTAINING PROTEIN 4"/>
    <property type="match status" value="1"/>
</dbReference>
<protein>
    <submittedName>
        <fullName evidence="3">Uncharacterized protein</fullName>
    </submittedName>
</protein>
<dbReference type="OrthoDB" id="1708389at2759"/>
<feature type="compositionally biased region" description="Low complexity" evidence="1">
    <location>
        <begin position="154"/>
        <end position="164"/>
    </location>
</feature>
<dbReference type="AlphaFoldDB" id="A0A139H885"/>
<feature type="transmembrane region" description="Helical" evidence="2">
    <location>
        <begin position="834"/>
        <end position="857"/>
    </location>
</feature>
<dbReference type="Proteomes" id="UP000070133">
    <property type="component" value="Unassembled WGS sequence"/>
</dbReference>
<evidence type="ECO:0000313" key="4">
    <source>
        <dbReference type="Proteomes" id="UP000070133"/>
    </source>
</evidence>
<keyword evidence="2" id="KW-0812">Transmembrane</keyword>
<keyword evidence="4" id="KW-1185">Reference proteome</keyword>
<dbReference type="EMBL" id="LFZN01000108">
    <property type="protein sequence ID" value="KXS98683.1"/>
    <property type="molecule type" value="Genomic_DNA"/>
</dbReference>
<evidence type="ECO:0000256" key="1">
    <source>
        <dbReference type="SAM" id="MobiDB-lite"/>
    </source>
</evidence>
<reference evidence="3 4" key="1">
    <citation type="submission" date="2015-07" db="EMBL/GenBank/DDBJ databases">
        <title>Comparative genomics of the Sigatoka disease complex on banana suggests a link between parallel evolutionary changes in Pseudocercospora fijiensis and Pseudocercospora eumusae and increased virulence on the banana host.</title>
        <authorList>
            <person name="Chang T.-C."/>
            <person name="Salvucci A."/>
            <person name="Crous P.W."/>
            <person name="Stergiopoulos I."/>
        </authorList>
    </citation>
    <scope>NUCLEOTIDE SEQUENCE [LARGE SCALE GENOMIC DNA]</scope>
    <source>
        <strain evidence="3 4">CBS 114824</strain>
    </source>
</reference>
<keyword evidence="2" id="KW-0472">Membrane</keyword>
<gene>
    <name evidence="3" type="ORF">AC578_1249</name>
</gene>
<name>A0A139H885_9PEZI</name>
<feature type="compositionally biased region" description="Basic and acidic residues" evidence="1">
    <location>
        <begin position="141"/>
        <end position="150"/>
    </location>
</feature>
<sequence>MVKTVKHFPLRGVDSALHIQRSCYIALWHIDQAKHNSGSTKYSFDPRHCVDTLENLIKAYKLSYRSLETNQVSALSGAKLLQHLQSISSSKTSRRGSGFAGVIATGTNDMQPDYLERIKQSTQYLAMTDSLPVPGQSAEPSGDHTGEIVHSRASKQQSQMASSQHGVSGKLPRKRKASNEFVSPPSKRGGMLGEPEVVKSFSTTTRAGAEDSDVGGGPAETLIPPPLAIKPSRQRSGIRQLDSDGHDTAVIGRQLSEAPSGEENEEIKQKLDANEINDALSRISHEILENTESVLAFLGLHQKRMIDSPCVRKPSENLSRLYETCWGREWFNIENQMEPHEGLSASNVIRALIACHVHCFIFEDGSPWQIELCSNFDMTSLAGAQEIFFALASENDSERLEAMSQMLNLYTQALKSAVQENQTFHNRFDAHAAASRLVETLQPHIQNLVNLATALQKFQGEGDGWRADFTNGMESILCSASELKCRLIHSNYKHEFFWPLSGSSVDTAFMKLAHKVPGYGSKEVAFTLFPGIHVDFGLSRGLWPVRTADVVARLRANDVDEDIMINNVYCKTWAFASMKALSKIRHHLGHHDEFTAECGNDPSDPLPDVSTRLVNYGGEVAEQSKVDRLKSKAKTVQHAIQHPRRAIKQHPQKKFADQFVLNEQPWLADQSKANFELFEAYDALESAETAVNQQPRDPDLKHHVEVAERLVVGLEEKREAMEVSWHLSRYVHRARVVRRDVEFPDRNDPQYFYSDGTSTKPRFLWIKWLGHLALYGFQEAVAAYIEPTNTTSYSRQELIRSIERLLVASQSLQYWWNRVRYVYRWEDPWLTSKWLILYLVLLKTGYFMTFYYSYLLWSYLSNWDGKHTRNWMKQSTERSTQTHGRAVMLSELVLRHGTDAWFEPLMEEMGPWLQEQFLDLAQFLEISNNYYMWRNRRSGIYTSVTYFALMLICGLPSLEFSIKVFWLSCGLFFFMSRPISSLYPRFRHVVDPVRWMYWNHPTQSEFCFAWLRSRIQASWRVDRSNGTSTTGIEDEDDDGDDDDESMFFDCLANIDQDQPSNSDDEVAISWPAHCKEHRGRLELVNNMQTLRFVSRGGIGVTTIWKQAISHLLELQKLTLPLTDLPAKPSVTKLSKSSAALRIIWAGPTRRQEPGEDDGDASGLVEEVLYAMNLDDRDNVFNNVIGISDFAWQEVQPEIRSGENRTFFR</sequence>
<organism evidence="3 4">
    <name type="scientific">Pseudocercospora eumusae</name>
    <dbReference type="NCBI Taxonomy" id="321146"/>
    <lineage>
        <taxon>Eukaryota</taxon>
        <taxon>Fungi</taxon>
        <taxon>Dikarya</taxon>
        <taxon>Ascomycota</taxon>
        <taxon>Pezizomycotina</taxon>
        <taxon>Dothideomycetes</taxon>
        <taxon>Dothideomycetidae</taxon>
        <taxon>Mycosphaerellales</taxon>
        <taxon>Mycosphaerellaceae</taxon>
        <taxon>Pseudocercospora</taxon>
    </lineage>
</organism>